<evidence type="ECO:0000256" key="1">
    <source>
        <dbReference type="SAM" id="MobiDB-lite"/>
    </source>
</evidence>
<protein>
    <recommendedName>
        <fullName evidence="2">Reverse transcriptase domain-containing protein</fullName>
    </recommendedName>
</protein>
<name>A0A1E2UTG0_9GAMM</name>
<sequence>MDKLRELLEKGFFPVQLPPGFTSKSYASKYKKFKGAWESKKAPSTRAEKFSVARSSYYRRVTSIINPISYFLLSKEIDKFWPQIQKHYRKSKISLSHPQIDPELRAIKISKFSDLYEAKVTRSTGYRFVLITDISSFFPSVYTHTIPWALHSKAVAKKNKTKNDAYFGNILDNRSMGVQDWQTVGLPIGPDTSHIIAEIIGVAIDLQIKEALGRWPSGFRYVDDFYLFFNTREEAEIALAELTKAISNFELQINPSKTRIIEVKGLVEESWKYSLKKLTLSPEKRTQRDDIHNYFEALFSLESKFSDESLIKYGLKQISSNIIKISNWDIFEAYLLKCGFSFPNTLQIIANILSTYHHHGYNLNLKAIERFCNNLIKVHAISDHHSEVSWLLWICKELCLNLQRDVVREIEGMSSSVCALLSLDLFHSGVIKTNLKVNYLKQFSNKEALYSSDWLISYEAGLRGWLKNKNHDYIVNDDFFGELLKENVSFYDEALRCNPIFEFKEGEQEGIDLEAFFDRDDRIEEHFDFDDMDEEYFDSSDEEGDEDEDDKFDFGDLRYTKN</sequence>
<dbReference type="InterPro" id="IPR000477">
    <property type="entry name" value="RT_dom"/>
</dbReference>
<dbReference type="Proteomes" id="UP000094849">
    <property type="component" value="Unassembled WGS sequence"/>
</dbReference>
<organism evidence="3 4">
    <name type="scientific">Candidatus Thiodiazotropha endoloripes</name>
    <dbReference type="NCBI Taxonomy" id="1818881"/>
    <lineage>
        <taxon>Bacteria</taxon>
        <taxon>Pseudomonadati</taxon>
        <taxon>Pseudomonadota</taxon>
        <taxon>Gammaproteobacteria</taxon>
        <taxon>Chromatiales</taxon>
        <taxon>Sedimenticolaceae</taxon>
        <taxon>Candidatus Thiodiazotropha</taxon>
    </lineage>
</organism>
<accession>A0A1E2UTG0</accession>
<evidence type="ECO:0000313" key="4">
    <source>
        <dbReference type="Proteomes" id="UP000094849"/>
    </source>
</evidence>
<dbReference type="EMBL" id="LVJZ01000003">
    <property type="protein sequence ID" value="ODB98020.1"/>
    <property type="molecule type" value="Genomic_DNA"/>
</dbReference>
<feature type="region of interest" description="Disordered" evidence="1">
    <location>
        <begin position="530"/>
        <end position="562"/>
    </location>
</feature>
<proteinExistence type="predicted"/>
<dbReference type="RefSeq" id="WP_069024690.1">
    <property type="nucleotide sequence ID" value="NZ_LVJZ01000003.1"/>
</dbReference>
<feature type="domain" description="Reverse transcriptase" evidence="2">
    <location>
        <begin position="1"/>
        <end position="278"/>
    </location>
</feature>
<comment type="caution">
    <text evidence="3">The sequence shown here is derived from an EMBL/GenBank/DDBJ whole genome shotgun (WGS) entry which is preliminary data.</text>
</comment>
<reference evidence="3 4" key="1">
    <citation type="submission" date="2016-03" db="EMBL/GenBank/DDBJ databases">
        <title>Chemosynthetic sulphur-oxidizing symbionts of marine invertebrate animals are capable of nitrogen fixation.</title>
        <authorList>
            <person name="Petersen J.M."/>
            <person name="Kemper A."/>
            <person name="Gruber-Vodicka H."/>
            <person name="Cardini U."/>
            <person name="Geest Mvander."/>
            <person name="Kleiner M."/>
            <person name="Bulgheresi S."/>
            <person name="Fussmann M."/>
            <person name="Herbold C."/>
            <person name="Seah B.K.B."/>
            <person name="Antony C.Paul."/>
            <person name="Liu D."/>
            <person name="Belitz A."/>
            <person name="Weber M."/>
        </authorList>
    </citation>
    <scope>NUCLEOTIDE SEQUENCE [LARGE SCALE GENOMIC DNA]</scope>
    <source>
        <strain evidence="3">G_D</strain>
    </source>
</reference>
<dbReference type="AlphaFoldDB" id="A0A1E2UTG0"/>
<gene>
    <name evidence="3" type="ORF">A3196_15390</name>
</gene>
<feature type="compositionally biased region" description="Acidic residues" evidence="1">
    <location>
        <begin position="530"/>
        <end position="551"/>
    </location>
</feature>
<dbReference type="Pfam" id="PF00078">
    <property type="entry name" value="RVT_1"/>
    <property type="match status" value="1"/>
</dbReference>
<evidence type="ECO:0000313" key="3">
    <source>
        <dbReference type="EMBL" id="ODB98020.1"/>
    </source>
</evidence>
<keyword evidence="4" id="KW-1185">Reference proteome</keyword>
<evidence type="ECO:0000259" key="2">
    <source>
        <dbReference type="PROSITE" id="PS50878"/>
    </source>
</evidence>
<dbReference type="CDD" id="cd01646">
    <property type="entry name" value="RT_Bac_retron_I"/>
    <property type="match status" value="1"/>
</dbReference>
<dbReference type="PROSITE" id="PS50878">
    <property type="entry name" value="RT_POL"/>
    <property type="match status" value="1"/>
</dbReference>
<feature type="compositionally biased region" description="Basic and acidic residues" evidence="1">
    <location>
        <begin position="552"/>
        <end position="562"/>
    </location>
</feature>
<dbReference type="STRING" id="1818881.A3196_15390"/>